<organism evidence="3 4">
    <name type="scientific">Datura stramonium</name>
    <name type="common">Jimsonweed</name>
    <name type="synonym">Common thornapple</name>
    <dbReference type="NCBI Taxonomy" id="4076"/>
    <lineage>
        <taxon>Eukaryota</taxon>
        <taxon>Viridiplantae</taxon>
        <taxon>Streptophyta</taxon>
        <taxon>Embryophyta</taxon>
        <taxon>Tracheophyta</taxon>
        <taxon>Spermatophyta</taxon>
        <taxon>Magnoliopsida</taxon>
        <taxon>eudicotyledons</taxon>
        <taxon>Gunneridae</taxon>
        <taxon>Pentapetalae</taxon>
        <taxon>asterids</taxon>
        <taxon>lamiids</taxon>
        <taxon>Solanales</taxon>
        <taxon>Solanaceae</taxon>
        <taxon>Solanoideae</taxon>
        <taxon>Datureae</taxon>
        <taxon>Datura</taxon>
    </lineage>
</organism>
<feature type="coiled-coil region" evidence="1">
    <location>
        <begin position="389"/>
        <end position="427"/>
    </location>
</feature>
<dbReference type="Gene3D" id="2.40.128.20">
    <property type="match status" value="1"/>
</dbReference>
<dbReference type="InterPro" id="IPR022272">
    <property type="entry name" value="Lipocalin_CS"/>
</dbReference>
<dbReference type="PANTHER" id="PTHR33970:SF1">
    <property type="entry name" value="VIOLAXANTHIN DE-EPOXIDASE, CHLOROPLASTIC"/>
    <property type="match status" value="1"/>
</dbReference>
<evidence type="ECO:0000256" key="1">
    <source>
        <dbReference type="SAM" id="Coils"/>
    </source>
</evidence>
<keyword evidence="1" id="KW-0175">Coiled coil</keyword>
<dbReference type="PANTHER" id="PTHR33970">
    <property type="entry name" value="VIOLAXANTHIN DE-EPOXIDASE, CHLOROPLASTIC-RELATED"/>
    <property type="match status" value="1"/>
</dbReference>
<proteinExistence type="predicted"/>
<comment type="caution">
    <text evidence="3">The sequence shown here is derived from an EMBL/GenBank/DDBJ whole genome shotgun (WGS) entry which is preliminary data.</text>
</comment>
<evidence type="ECO:0000313" key="4">
    <source>
        <dbReference type="Proteomes" id="UP000823775"/>
    </source>
</evidence>
<accession>A0ABS8RUI2</accession>
<name>A0ABS8RUI2_DATST</name>
<feature type="domain" description="VDE lipocalin" evidence="2">
    <location>
        <begin position="141"/>
        <end position="380"/>
    </location>
</feature>
<gene>
    <name evidence="3" type="primary">NPQ1</name>
    <name evidence="3" type="ORF">HAX54_006061</name>
</gene>
<dbReference type="PROSITE" id="PS00213">
    <property type="entry name" value="LIPOCALIN"/>
    <property type="match status" value="1"/>
</dbReference>
<evidence type="ECO:0000259" key="2">
    <source>
        <dbReference type="Pfam" id="PF07137"/>
    </source>
</evidence>
<dbReference type="InterPro" id="IPR010788">
    <property type="entry name" value="VDE_dom"/>
</dbReference>
<dbReference type="Pfam" id="PF07137">
    <property type="entry name" value="VDE"/>
    <property type="match status" value="1"/>
</dbReference>
<dbReference type="CDD" id="cd19420">
    <property type="entry name" value="lipocalin_VDE"/>
    <property type="match status" value="1"/>
</dbReference>
<dbReference type="Proteomes" id="UP000823775">
    <property type="component" value="Unassembled WGS sequence"/>
</dbReference>
<protein>
    <submittedName>
        <fullName evidence="3">Violaxanthin de-epoxidase, chloroplastic</fullName>
    </submittedName>
</protein>
<dbReference type="EMBL" id="JACEIK010000130">
    <property type="protein sequence ID" value="MCD7450426.1"/>
    <property type="molecule type" value="Genomic_DNA"/>
</dbReference>
<sequence length="478" mass="54420">MALAPHSNFLANHEIVRCHIGSKLHSHKRFSRGRADYFGSIVIVKICSSRQIPTYLQKYPRICCGLDSRGLQLSSQGKQNISSTHSINQNVPKGNKICKFPEDVALMVRKKWGQLAKTAIIAIFILSVTSKADAVDALKTCTCLLKECRLELAKCISNPACAANVACLQTCNNRPDETECQIKCGDLFENSVVDEFNECAVSRKKCVPRKSDIGEFPVPDPSVLVQKFDMKDFGGKWYITRGLNPTFDTFDCQLHEFHTEENKLVGNLSWRIRTPDGGFFTRSAVQKFVQDPKYPGILYNHDNEYLHYQDDWYILSSKVINSPDDYIFVYYKGRNDAWDGYGGSVLYTRSSVLPESIIPELQTAAQKVGRDFNTFIKTDNTCGPEPPLVERLEKKVEEGERTIIKEVEEIEEQVEKVREKEVSLFSRLIEGFKELQQDEENFIRGLSKEEMDILDGLKMEATEVEKLFGRALPIRKLR</sequence>
<keyword evidence="4" id="KW-1185">Reference proteome</keyword>
<dbReference type="SUPFAM" id="SSF50814">
    <property type="entry name" value="Lipocalins"/>
    <property type="match status" value="1"/>
</dbReference>
<dbReference type="InterPro" id="IPR044682">
    <property type="entry name" value="VDE"/>
</dbReference>
<reference evidence="3 4" key="1">
    <citation type="journal article" date="2021" name="BMC Genomics">
        <title>Datura genome reveals duplications of psychoactive alkaloid biosynthetic genes and high mutation rate following tissue culture.</title>
        <authorList>
            <person name="Rajewski A."/>
            <person name="Carter-House D."/>
            <person name="Stajich J."/>
            <person name="Litt A."/>
        </authorList>
    </citation>
    <scope>NUCLEOTIDE SEQUENCE [LARGE SCALE GENOMIC DNA]</scope>
    <source>
        <strain evidence="3">AR-01</strain>
    </source>
</reference>
<evidence type="ECO:0000313" key="3">
    <source>
        <dbReference type="EMBL" id="MCD7450426.1"/>
    </source>
</evidence>
<dbReference type="InterPro" id="IPR012674">
    <property type="entry name" value="Calycin"/>
</dbReference>